<evidence type="ECO:0000256" key="1">
    <source>
        <dbReference type="ARBA" id="ARBA00004323"/>
    </source>
</evidence>
<evidence type="ECO:0000256" key="2">
    <source>
        <dbReference type="ARBA" id="ARBA00010271"/>
    </source>
</evidence>
<dbReference type="GO" id="GO:0000139">
    <property type="term" value="C:Golgi membrane"/>
    <property type="evidence" value="ECO:0007669"/>
    <property type="project" value="UniProtKB-SubCell"/>
</dbReference>
<organism evidence="8 9">
    <name type="scientific">Actinidia rufa</name>
    <dbReference type="NCBI Taxonomy" id="165716"/>
    <lineage>
        <taxon>Eukaryota</taxon>
        <taxon>Viridiplantae</taxon>
        <taxon>Streptophyta</taxon>
        <taxon>Embryophyta</taxon>
        <taxon>Tracheophyta</taxon>
        <taxon>Spermatophyta</taxon>
        <taxon>Magnoliopsida</taxon>
        <taxon>eudicotyledons</taxon>
        <taxon>Gunneridae</taxon>
        <taxon>Pentapetalae</taxon>
        <taxon>asterids</taxon>
        <taxon>Ericales</taxon>
        <taxon>Actinidiaceae</taxon>
        <taxon>Actinidia</taxon>
    </lineage>
</organism>
<comment type="caution">
    <text evidence="8">The sequence shown here is derived from an EMBL/GenBank/DDBJ whole genome shotgun (WGS) entry which is preliminary data.</text>
</comment>
<keyword evidence="6" id="KW-0812">Transmembrane</keyword>
<dbReference type="Proteomes" id="UP000585474">
    <property type="component" value="Unassembled WGS sequence"/>
</dbReference>
<feature type="domain" description="Exostosin GT47" evidence="7">
    <location>
        <begin position="184"/>
        <end position="287"/>
    </location>
</feature>
<keyword evidence="9" id="KW-1185">Reference proteome</keyword>
<accession>A0A7J0E8A8</accession>
<evidence type="ECO:0000313" key="8">
    <source>
        <dbReference type="EMBL" id="GFY82688.1"/>
    </source>
</evidence>
<keyword evidence="6" id="KW-0472">Membrane</keyword>
<dbReference type="PANTHER" id="PTHR11062:SF207">
    <property type="entry name" value="OS07G0188700 PROTEIN"/>
    <property type="match status" value="1"/>
</dbReference>
<reference evidence="8 9" key="1">
    <citation type="submission" date="2019-07" db="EMBL/GenBank/DDBJ databases">
        <title>De Novo Assembly of kiwifruit Actinidia rufa.</title>
        <authorList>
            <person name="Sugita-Konishi S."/>
            <person name="Sato K."/>
            <person name="Mori E."/>
            <person name="Abe Y."/>
            <person name="Kisaki G."/>
            <person name="Hamano K."/>
            <person name="Suezawa K."/>
            <person name="Otani M."/>
            <person name="Fukuda T."/>
            <person name="Manabe T."/>
            <person name="Gomi K."/>
            <person name="Tabuchi M."/>
            <person name="Akimitsu K."/>
            <person name="Kataoka I."/>
        </authorList>
    </citation>
    <scope>NUCLEOTIDE SEQUENCE [LARGE SCALE GENOMIC DNA]</scope>
    <source>
        <strain evidence="9">cv. Fuchu</strain>
    </source>
</reference>
<keyword evidence="3" id="KW-0808">Transferase</keyword>
<dbReference type="AlphaFoldDB" id="A0A7J0E8A8"/>
<comment type="subcellular location">
    <subcellularLocation>
        <location evidence="1">Golgi apparatus membrane</location>
        <topology evidence="1">Single-pass type II membrane protein</topology>
    </subcellularLocation>
</comment>
<comment type="similarity">
    <text evidence="2">Belongs to the glycosyltransferase 47 family.</text>
</comment>
<protein>
    <submittedName>
        <fullName evidence="8">Exostosin family protein</fullName>
    </submittedName>
</protein>
<proteinExistence type="inferred from homology"/>
<keyword evidence="3" id="KW-0328">Glycosyltransferase</keyword>
<dbReference type="Pfam" id="PF03016">
    <property type="entry name" value="Exostosin_GT47"/>
    <property type="match status" value="1"/>
</dbReference>
<evidence type="ECO:0000256" key="4">
    <source>
        <dbReference type="ARBA" id="ARBA00022968"/>
    </source>
</evidence>
<evidence type="ECO:0000259" key="7">
    <source>
        <dbReference type="Pfam" id="PF03016"/>
    </source>
</evidence>
<dbReference type="PANTHER" id="PTHR11062">
    <property type="entry name" value="EXOSTOSIN HEPARAN SULFATE GLYCOSYLTRANSFERASE -RELATED"/>
    <property type="match status" value="1"/>
</dbReference>
<dbReference type="InterPro" id="IPR004263">
    <property type="entry name" value="Exostosin"/>
</dbReference>
<evidence type="ECO:0000256" key="5">
    <source>
        <dbReference type="ARBA" id="ARBA00023034"/>
    </source>
</evidence>
<evidence type="ECO:0000256" key="6">
    <source>
        <dbReference type="SAM" id="Phobius"/>
    </source>
</evidence>
<keyword evidence="6" id="KW-1133">Transmembrane helix</keyword>
<dbReference type="GO" id="GO:0016757">
    <property type="term" value="F:glycosyltransferase activity"/>
    <property type="evidence" value="ECO:0007669"/>
    <property type="project" value="UniProtKB-KW"/>
</dbReference>
<evidence type="ECO:0000256" key="3">
    <source>
        <dbReference type="ARBA" id="ARBA00022676"/>
    </source>
</evidence>
<keyword evidence="4" id="KW-0735">Signal-anchor</keyword>
<dbReference type="InterPro" id="IPR040911">
    <property type="entry name" value="Exostosin_GT47"/>
</dbReference>
<dbReference type="EMBL" id="BJWL01000002">
    <property type="protein sequence ID" value="GFY82688.1"/>
    <property type="molecule type" value="Genomic_DNA"/>
</dbReference>
<name>A0A7J0E8A8_9ERIC</name>
<dbReference type="OrthoDB" id="1924787at2759"/>
<feature type="transmembrane region" description="Helical" evidence="6">
    <location>
        <begin position="17"/>
        <end position="35"/>
    </location>
</feature>
<gene>
    <name evidence="8" type="ORF">Acr_02g0009280</name>
</gene>
<keyword evidence="5" id="KW-0333">Golgi apparatus</keyword>
<sequence>MGERGICSSSSSLPLRLVWIIVPLIVVSGLVGLTGTRTSNWVFTSNHYPWVWSSVVQSSSSYNSAIFVGPNSTLRGSEQEGSGAHSDLNPSLKSVLDKPVLQSKKLQLMEIKRKTQTLYPQVPCIGTPTPFRGATWKWKSNSRYSSTKKESSTQFFTTVRAGAYMRWREILFTIWRLASSAQKIPKKAHVFFLPFSVSSIVRFVYERESHNWAPLKQTVKDYVHLVGRKYPYWNRSLGADHFMLACHDWGPELSSAVPDLYKNSIRALCNANTSEGFNPTKDVSFPEILLHDGTMNHLLGGAIPFQTPGIGFLCRWGPWPLLGRSSSSIGKTRTKTCKSTSTSRRAFPITG</sequence>
<evidence type="ECO:0000313" key="9">
    <source>
        <dbReference type="Proteomes" id="UP000585474"/>
    </source>
</evidence>